<keyword evidence="2" id="KW-0645">Protease</keyword>
<name>A0AC54Z8H3_ORYAF</name>
<evidence type="ECO:0000313" key="2">
    <source>
        <dbReference type="RefSeq" id="XP_042636334.1"/>
    </source>
</evidence>
<dbReference type="RefSeq" id="XP_042636334.1">
    <property type="nucleotide sequence ID" value="XM_042780400.1"/>
</dbReference>
<dbReference type="Proteomes" id="UP000694850">
    <property type="component" value="Unplaced"/>
</dbReference>
<gene>
    <name evidence="2" type="primary">ADAM8</name>
</gene>
<proteinExistence type="predicted"/>
<keyword evidence="1" id="KW-1185">Reference proteome</keyword>
<keyword evidence="2" id="KW-0378">Hydrolase</keyword>
<evidence type="ECO:0000313" key="1">
    <source>
        <dbReference type="Proteomes" id="UP000694850"/>
    </source>
</evidence>
<protein>
    <submittedName>
        <fullName evidence="2">Disintegrin and metalloproteinase domain-containing protein 8</fullName>
    </submittedName>
</protein>
<reference evidence="2" key="1">
    <citation type="submission" date="2025-08" db="UniProtKB">
        <authorList>
            <consortium name="RefSeq"/>
        </authorList>
    </citation>
    <scope>IDENTIFICATION</scope>
</reference>
<accession>A0AC54Z8H3</accession>
<organism evidence="1 2">
    <name type="scientific">Orycteropus afer afer</name>
    <dbReference type="NCBI Taxonomy" id="1230840"/>
    <lineage>
        <taxon>Eukaryota</taxon>
        <taxon>Metazoa</taxon>
        <taxon>Chordata</taxon>
        <taxon>Craniata</taxon>
        <taxon>Vertebrata</taxon>
        <taxon>Euteleostomi</taxon>
        <taxon>Mammalia</taxon>
        <taxon>Eutheria</taxon>
        <taxon>Afrotheria</taxon>
        <taxon>Tubulidentata</taxon>
        <taxon>Orycteropodidae</taxon>
        <taxon>Orycteropus</taxon>
    </lineage>
</organism>
<keyword evidence="2" id="KW-0482">Metalloprotease</keyword>
<sequence>MASGPSLPHVDQFQVVWPQRLPTPRGRRALPSHWGLYPDSVSYNLGAGRHNFTLRLQRNRDLLGSGYTETYTAADGSEVVEQPRGQDHCLYQGHVEGHKGSAASISTCEGLRGFFRAGSAVHLIEPLDGVEEGRHALYQAQHLQQKQGTCGLSKASLERALGPRIAAAFRPRNRPLSQVPRHVELYVVTDTTEFQQFGGREALRRRVQEVVNHVDKLYQELGLRVVLVGLEMWNKDNKIQVHPSAEVTLENFHAWRRQQLLGRHAHDNAQLITGVDFTGTTVGLATVAAMCSKSSAGVNQDHSQNPIGVASTMAHEMGHNLGMDHDENVEACYCSVPRDDGGCVMAASLSLKFPKKFSHCSRADLETFVEKPQTACLLGELDTGRLVSDPVCGNKLLERGEECDCGLAQECHDPCCNATSCRLAKGAMCAQGACCHKCQVKPSGELCRAAKDKCDLEEYCDGRGPECPEDNFQENGTPCPGGYCHNGACPTLEQQCKQFWGPAAGVAVDVCFTYTLTMSCQGRSNPGQADPCGILFCEGGQQPQERSSCALKPRAGRCQALLTEDSSAYEKVQVGTRCGENKVCWDGRCQGLGAYRLQNCSAKCSGHGVCNHKNECHCRPGWAAPHCSKPVSDAYIAPGGLSTEVLVGVLLLLAALLILLGVVFYRKAWRHGHKRWLCGRSPTSLVLEALEPGASFVPGQDAQGSGRGPPNKSRAAPLTTGPPAGSSTTHPPRPSASTVTPKQPPPAPPTAMSRPPFPVPVYKRQTPEQHPRPPAPAKPLPELKPKQVIRPTAAPPMPPTKPGAGGSTPSQAIKPTTVPPLPPTKPGAGNPKPAPTQVLFNIGSLFLSKEFGTKIALKPPIQRR</sequence>